<evidence type="ECO:0000313" key="2">
    <source>
        <dbReference type="Proteomes" id="UP000828390"/>
    </source>
</evidence>
<comment type="caution">
    <text evidence="1">The sequence shown here is derived from an EMBL/GenBank/DDBJ whole genome shotgun (WGS) entry which is preliminary data.</text>
</comment>
<sequence>MLVITFNAVSMTLPTSGVCNHARLDLFTGKALTPANRLNGIVPRLLLFFSY</sequence>
<gene>
    <name evidence="1" type="ORF">DPMN_171522</name>
</gene>
<reference evidence="1" key="1">
    <citation type="journal article" date="2019" name="bioRxiv">
        <title>The Genome of the Zebra Mussel, Dreissena polymorpha: A Resource for Invasive Species Research.</title>
        <authorList>
            <person name="McCartney M.A."/>
            <person name="Auch B."/>
            <person name="Kono T."/>
            <person name="Mallez S."/>
            <person name="Zhang Y."/>
            <person name="Obille A."/>
            <person name="Becker A."/>
            <person name="Abrahante J.E."/>
            <person name="Garbe J."/>
            <person name="Badalamenti J.P."/>
            <person name="Herman A."/>
            <person name="Mangelson H."/>
            <person name="Liachko I."/>
            <person name="Sullivan S."/>
            <person name="Sone E.D."/>
            <person name="Koren S."/>
            <person name="Silverstein K.A.T."/>
            <person name="Beckman K.B."/>
            <person name="Gohl D.M."/>
        </authorList>
    </citation>
    <scope>NUCLEOTIDE SEQUENCE</scope>
    <source>
        <strain evidence="1">Duluth1</strain>
        <tissue evidence="1">Whole animal</tissue>
    </source>
</reference>
<dbReference type="AlphaFoldDB" id="A0A9D4IFN3"/>
<evidence type="ECO:0000313" key="1">
    <source>
        <dbReference type="EMBL" id="KAH3770238.1"/>
    </source>
</evidence>
<dbReference type="EMBL" id="JAIWYP010000009">
    <property type="protein sequence ID" value="KAH3770238.1"/>
    <property type="molecule type" value="Genomic_DNA"/>
</dbReference>
<reference evidence="1" key="2">
    <citation type="submission" date="2020-11" db="EMBL/GenBank/DDBJ databases">
        <authorList>
            <person name="McCartney M.A."/>
            <person name="Auch B."/>
            <person name="Kono T."/>
            <person name="Mallez S."/>
            <person name="Becker A."/>
            <person name="Gohl D.M."/>
            <person name="Silverstein K.A.T."/>
            <person name="Koren S."/>
            <person name="Bechman K.B."/>
            <person name="Herman A."/>
            <person name="Abrahante J.E."/>
            <person name="Garbe J."/>
        </authorList>
    </citation>
    <scope>NUCLEOTIDE SEQUENCE</scope>
    <source>
        <strain evidence="1">Duluth1</strain>
        <tissue evidence="1">Whole animal</tissue>
    </source>
</reference>
<organism evidence="1 2">
    <name type="scientific">Dreissena polymorpha</name>
    <name type="common">Zebra mussel</name>
    <name type="synonym">Mytilus polymorpha</name>
    <dbReference type="NCBI Taxonomy" id="45954"/>
    <lineage>
        <taxon>Eukaryota</taxon>
        <taxon>Metazoa</taxon>
        <taxon>Spiralia</taxon>
        <taxon>Lophotrochozoa</taxon>
        <taxon>Mollusca</taxon>
        <taxon>Bivalvia</taxon>
        <taxon>Autobranchia</taxon>
        <taxon>Heteroconchia</taxon>
        <taxon>Euheterodonta</taxon>
        <taxon>Imparidentia</taxon>
        <taxon>Neoheterodontei</taxon>
        <taxon>Myida</taxon>
        <taxon>Dreissenoidea</taxon>
        <taxon>Dreissenidae</taxon>
        <taxon>Dreissena</taxon>
    </lineage>
</organism>
<accession>A0A9D4IFN3</accession>
<keyword evidence="2" id="KW-1185">Reference proteome</keyword>
<name>A0A9D4IFN3_DREPO</name>
<dbReference type="Proteomes" id="UP000828390">
    <property type="component" value="Unassembled WGS sequence"/>
</dbReference>
<proteinExistence type="predicted"/>
<protein>
    <submittedName>
        <fullName evidence="1">Uncharacterized protein</fullName>
    </submittedName>
</protein>